<evidence type="ECO:0000259" key="3">
    <source>
        <dbReference type="PROSITE" id="PS51688"/>
    </source>
</evidence>
<protein>
    <recommendedName>
        <fullName evidence="3">Peptidase S74 domain-containing protein</fullName>
    </recommendedName>
</protein>
<dbReference type="InterPro" id="IPR030392">
    <property type="entry name" value="S74_ICA"/>
</dbReference>
<proteinExistence type="predicted"/>
<gene>
    <name evidence="4" type="ORF">JBKA6_0685</name>
</gene>
<sequence>MNSVGQHLPNKLNYQLIARKGQELLREHTISIRISIYSFDGSKEEVLYLESHPNVKTNEYGLASIKIGDGFKAREFTDLNISSLQWENSAYYIKSEVDFNGQNNYKNAIVNKSEILSVPYAMYAANSPRTKVMDNLYSNSPTKALSANQGAKLKTKADEKLDKTYVVDNLITEDSKKALSAAQGKKLVDIYGVARRFKNDYTYSVSDIALSNGKLFSLKSQLSESEKNTLPESLQSKWLNISPFEKINSNIIMNWDRSSSTSITGNNNLVLGLNSANSLSTGSNNIVIGKESANAITTASSNISIGNKALSSNISGGDNISIGDNSLKLTNASKNIAIGVLALSENITGNGNVSIGYNAGSYRGNFGSKNTNSGSNRSIYIGQEVLSGSATAENEIVIGYRAEGKGNNTAVIGGIGIIKTYVPKTLELVNGNLDIKNANINLNGNANISGNLSASNFHTIWDANKAYSKNDIVISEGIFYKKKTSSGISSSNPSLDTANWDLISGTSTSVNTLMNISSNIITSWSGKDGNGQSGGDGTKNMFLGIDSGNDISNGSNNIAVGHHSLKSNTVGNSNVSIGNNSLYNLLSSTPLDVSGNVAIGDNAGRYRGPSSSSSNNSGSKNSIYIGADTRSADTSSTENEIVIGSGAIGKGNNTIVLGNDKTGNTYVSNGNFNITKGNLTMTKGNLNLTKGNLTLSNGNVIVKGELATSLFNTNWDNTTKYPKDFVSTKDGTLYKNFENNNTNYDPSIDPTKWQAINAGLLNINDNIITRWSGKGSNGTEAPGRENFFLGINSGEITTGSNNLAIGHEVLKKNTSGKDNIVIGNNSSNSNTTGSDNIAIGSSHNDNTRGEENIAIGYESLDKNKTGSRNIAIGLESLNLNTKGSFNIAIGYSALNDSKQGSENIAIGDFAGSNSGSGAKIIGSIYLGNNTRPSYGSNISNEIVIANDATGKGSNTIVLGNFNTEENYLKGRVFLNRTNSTNRFVDRDYGLLNIYGYSGNYTKRDRSSYFKNNILPVKRGTNISSGEVSIYASNSILTNTYFQAISDRRIKNIINISDKKEDLKKLLDIEITDYTMIDNIKKGNKSFKKVIAQQIESIVPEVVTIGRGIIPNVYEVAKSVKVSNLGSVITTDKKHNFSTGDRVKLIIENKGNKGVIVKEIINYNTFLIGETLDLNEKIFVYGKEVDDFRSVDYDGLTTLNISATQAIYQEIKNENDLFIRSIDRVKKDNTILKEEIELLNRENISFIENVKILQKDLKNRNDKLKLLLERIEILKKK</sequence>
<evidence type="ECO:0000313" key="4">
    <source>
        <dbReference type="EMBL" id="BAV94698.1"/>
    </source>
</evidence>
<keyword evidence="1" id="KW-0175">Coiled coil</keyword>
<feature type="compositionally biased region" description="Low complexity" evidence="2">
    <location>
        <begin position="818"/>
        <end position="836"/>
    </location>
</feature>
<name>A0A1J1DXU8_9FLAO</name>
<evidence type="ECO:0000256" key="2">
    <source>
        <dbReference type="SAM" id="MobiDB-lite"/>
    </source>
</evidence>
<dbReference type="EMBL" id="AP014564">
    <property type="protein sequence ID" value="BAV94698.1"/>
    <property type="molecule type" value="Genomic_DNA"/>
</dbReference>
<reference evidence="4 5" key="1">
    <citation type="submission" date="2014-03" db="EMBL/GenBank/DDBJ databases">
        <title>complete genome sequence of Flavobacteriaceae bacterium JBKA-6.</title>
        <authorList>
            <person name="Takano T."/>
            <person name="Nakamura Y."/>
            <person name="Takuma S."/>
            <person name="Yasuike M."/>
            <person name="Matsuyama T."/>
            <person name="Sakai T."/>
            <person name="Fujiwara A."/>
            <person name="Kimoto K."/>
            <person name="Fukuda Y."/>
            <person name="Kondo H."/>
            <person name="Hirono I."/>
            <person name="Nakayasu C."/>
        </authorList>
    </citation>
    <scope>NUCLEOTIDE SEQUENCE [LARGE SCALE GENOMIC DNA]</scope>
    <source>
        <strain evidence="4 5">JBKA-6</strain>
    </source>
</reference>
<dbReference type="Gene3D" id="2.150.10.10">
    <property type="entry name" value="Serralysin-like metalloprotease, C-terminal"/>
    <property type="match status" value="1"/>
</dbReference>
<evidence type="ECO:0000256" key="1">
    <source>
        <dbReference type="SAM" id="Coils"/>
    </source>
</evidence>
<dbReference type="PROSITE" id="PS51688">
    <property type="entry name" value="ICA"/>
    <property type="match status" value="1"/>
</dbReference>
<feature type="region of interest" description="Disordered" evidence="2">
    <location>
        <begin position="817"/>
        <end position="845"/>
    </location>
</feature>
<dbReference type="KEGG" id="ise:JBKA6_0685"/>
<keyword evidence="5" id="KW-1185">Reference proteome</keyword>
<dbReference type="AlphaFoldDB" id="A0A1J1DXU8"/>
<organism evidence="4 5">
    <name type="scientific">Ichthyobacterium seriolicida</name>
    <dbReference type="NCBI Taxonomy" id="242600"/>
    <lineage>
        <taxon>Bacteria</taxon>
        <taxon>Pseudomonadati</taxon>
        <taxon>Bacteroidota</taxon>
        <taxon>Flavobacteriia</taxon>
        <taxon>Flavobacteriales</taxon>
        <taxon>Ichthyobacteriaceae</taxon>
        <taxon>Ichthyobacterium</taxon>
    </lineage>
</organism>
<dbReference type="InterPro" id="IPR011049">
    <property type="entry name" value="Serralysin-like_metalloprot_C"/>
</dbReference>
<dbReference type="InterPro" id="IPR054500">
    <property type="entry name" value="Phage_fiber_rpt"/>
</dbReference>
<feature type="coiled-coil region" evidence="1">
    <location>
        <begin position="1221"/>
        <end position="1276"/>
    </location>
</feature>
<evidence type="ECO:0000313" key="5">
    <source>
        <dbReference type="Proteomes" id="UP000243197"/>
    </source>
</evidence>
<accession>A0A1J1DXU8</accession>
<dbReference type="Proteomes" id="UP000243197">
    <property type="component" value="Chromosome"/>
</dbReference>
<dbReference type="Pfam" id="PF22337">
    <property type="entry name" value="Phage_fiber_rpt"/>
    <property type="match status" value="2"/>
</dbReference>
<feature type="domain" description="Peptidase S74" evidence="3">
    <location>
        <begin position="1045"/>
        <end position="1217"/>
    </location>
</feature>